<dbReference type="Proteomes" id="UP000003452">
    <property type="component" value="Unassembled WGS sequence"/>
</dbReference>
<evidence type="ECO:0000313" key="2">
    <source>
        <dbReference type="Proteomes" id="UP000003452"/>
    </source>
</evidence>
<reference evidence="1 2" key="1">
    <citation type="submission" date="2008-08" db="EMBL/GenBank/DDBJ databases">
        <title>Draft genome sequence of Bacteroides plebeius (DSM 17135).</title>
        <authorList>
            <person name="Sudarsanam P."/>
            <person name="Ley R."/>
            <person name="Guruge J."/>
            <person name="Turnbaugh P.J."/>
            <person name="Mahowald M."/>
            <person name="Liep D."/>
            <person name="Gordon J."/>
        </authorList>
    </citation>
    <scope>NUCLEOTIDE SEQUENCE [LARGE SCALE GENOMIC DNA]</scope>
    <source>
        <strain evidence="2">DSM 17135 / JCM 12973 / M2</strain>
    </source>
</reference>
<organism evidence="1 2">
    <name type="scientific">Phocaeicola plebeius (strain DSM 17135 / JCM 12973 / CCUG 54634 / M2)</name>
    <name type="common">Bacteroides plebeius</name>
    <dbReference type="NCBI Taxonomy" id="484018"/>
    <lineage>
        <taxon>Bacteria</taxon>
        <taxon>Pseudomonadati</taxon>
        <taxon>Bacteroidota</taxon>
        <taxon>Bacteroidia</taxon>
        <taxon>Bacteroidales</taxon>
        <taxon>Bacteroidaceae</taxon>
        <taxon>Phocaeicola</taxon>
    </lineage>
</organism>
<comment type="caution">
    <text evidence="1">The sequence shown here is derived from an EMBL/GenBank/DDBJ whole genome shotgun (WGS) entry which is preliminary data.</text>
</comment>
<gene>
    <name evidence="1" type="ORF">BACPLE_01548</name>
</gene>
<dbReference type="EMBL" id="ABQC02000018">
    <property type="protein sequence ID" value="EDY95992.1"/>
    <property type="molecule type" value="Genomic_DNA"/>
</dbReference>
<accession>B5CXV4</accession>
<reference evidence="1 2" key="2">
    <citation type="submission" date="2008-08" db="EMBL/GenBank/DDBJ databases">
        <authorList>
            <person name="Fulton L."/>
            <person name="Clifton S."/>
            <person name="Fulton B."/>
            <person name="Xu J."/>
            <person name="Minx P."/>
            <person name="Pepin K.H."/>
            <person name="Johnson M."/>
            <person name="Thiruvilangam P."/>
            <person name="Bhonagiri V."/>
            <person name="Nash W.E."/>
            <person name="Mardis E.R."/>
            <person name="Wilson R.K."/>
        </authorList>
    </citation>
    <scope>NUCLEOTIDE SEQUENCE [LARGE SCALE GENOMIC DNA]</scope>
    <source>
        <strain evidence="2">DSM 17135 / JCM 12973 / M2</strain>
    </source>
</reference>
<dbReference type="HOGENOM" id="CLU_3247423_0_0_10"/>
<protein>
    <submittedName>
        <fullName evidence="1">Uncharacterized protein</fullName>
    </submittedName>
</protein>
<sequence length="42" mass="4786">MPVRYGNNVRHSFMFSCRGLYVLSSGNVGFPDVNRMAYGRET</sequence>
<dbReference type="AlphaFoldDB" id="B5CXV4"/>
<proteinExistence type="predicted"/>
<evidence type="ECO:0000313" key="1">
    <source>
        <dbReference type="EMBL" id="EDY95992.1"/>
    </source>
</evidence>
<name>B5CXV4_PHOPM</name>